<keyword evidence="1" id="KW-0472">Membrane</keyword>
<sequence>MGTGGTWLIAGGVFLLLVVIQWILRAKRPVRTAACGVLTGLAALLTVNLTGVFTGVTLPVSILSIGISAVAGIPGVTMLLLLNLML</sequence>
<dbReference type="Pfam" id="PF07441">
    <property type="entry name" value="BofA"/>
    <property type="match status" value="1"/>
</dbReference>
<feature type="transmembrane region" description="Helical" evidence="1">
    <location>
        <begin position="62"/>
        <end position="82"/>
    </location>
</feature>
<evidence type="ECO:0000256" key="1">
    <source>
        <dbReference type="SAM" id="Phobius"/>
    </source>
</evidence>
<dbReference type="AlphaFoldDB" id="A0A926D871"/>
<feature type="transmembrane region" description="Helical" evidence="1">
    <location>
        <begin position="36"/>
        <end position="56"/>
    </location>
</feature>
<accession>A0A926D871</accession>
<dbReference type="Proteomes" id="UP000651482">
    <property type="component" value="Unassembled WGS sequence"/>
</dbReference>
<keyword evidence="3" id="KW-1185">Reference proteome</keyword>
<evidence type="ECO:0000313" key="3">
    <source>
        <dbReference type="Proteomes" id="UP000651482"/>
    </source>
</evidence>
<evidence type="ECO:0000313" key="2">
    <source>
        <dbReference type="EMBL" id="MBC8533188.1"/>
    </source>
</evidence>
<dbReference type="RefSeq" id="WP_249318537.1">
    <property type="nucleotide sequence ID" value="NZ_JACRSN010000004.1"/>
</dbReference>
<comment type="caution">
    <text evidence="2">The sequence shown here is derived from an EMBL/GenBank/DDBJ whole genome shotgun (WGS) entry which is preliminary data.</text>
</comment>
<protein>
    <submittedName>
        <fullName evidence="2">Pro-sigmaK processing inhibitor BofA family protein</fullName>
    </submittedName>
</protein>
<gene>
    <name evidence="2" type="ORF">IAG03_04055</name>
</gene>
<reference evidence="2" key="1">
    <citation type="submission" date="2020-08" db="EMBL/GenBank/DDBJ databases">
        <title>Genome public.</title>
        <authorList>
            <person name="Liu C."/>
            <person name="Sun Q."/>
        </authorList>
    </citation>
    <scope>NUCLEOTIDE SEQUENCE</scope>
    <source>
        <strain evidence="2">NSJ-40</strain>
    </source>
</reference>
<organism evidence="2 3">
    <name type="scientific">Yeguia hominis</name>
    <dbReference type="NCBI Taxonomy" id="2763662"/>
    <lineage>
        <taxon>Bacteria</taxon>
        <taxon>Bacillati</taxon>
        <taxon>Bacillota</taxon>
        <taxon>Clostridia</taxon>
        <taxon>Eubacteriales</taxon>
        <taxon>Yeguiaceae</taxon>
        <taxon>Yeguia</taxon>
    </lineage>
</organism>
<keyword evidence="1" id="KW-1133">Transmembrane helix</keyword>
<name>A0A926D871_9FIRM</name>
<keyword evidence="1" id="KW-0812">Transmembrane</keyword>
<proteinExistence type="predicted"/>
<dbReference type="InterPro" id="IPR010001">
    <property type="entry name" value="BofA"/>
</dbReference>
<dbReference type="EMBL" id="JACRSN010000004">
    <property type="protein sequence ID" value="MBC8533188.1"/>
    <property type="molecule type" value="Genomic_DNA"/>
</dbReference>
<feature type="transmembrane region" description="Helical" evidence="1">
    <location>
        <begin position="6"/>
        <end position="24"/>
    </location>
</feature>